<keyword evidence="3" id="KW-1185">Reference proteome</keyword>
<protein>
    <submittedName>
        <fullName evidence="2">Uncharacterized protein</fullName>
    </submittedName>
</protein>
<gene>
    <name evidence="2" type="ORF">V1477_013009</name>
</gene>
<proteinExistence type="predicted"/>
<evidence type="ECO:0000313" key="2">
    <source>
        <dbReference type="EMBL" id="KAL2736500.1"/>
    </source>
</evidence>
<feature type="region of interest" description="Disordered" evidence="1">
    <location>
        <begin position="26"/>
        <end position="64"/>
    </location>
</feature>
<dbReference type="EMBL" id="JAYRBN010000066">
    <property type="protein sequence ID" value="KAL2736500.1"/>
    <property type="molecule type" value="Genomic_DNA"/>
</dbReference>
<comment type="caution">
    <text evidence="2">The sequence shown here is derived from an EMBL/GenBank/DDBJ whole genome shotgun (WGS) entry which is preliminary data.</text>
</comment>
<feature type="compositionally biased region" description="Low complexity" evidence="1">
    <location>
        <begin position="26"/>
        <end position="41"/>
    </location>
</feature>
<accession>A0ABD2BUX3</accession>
<name>A0ABD2BUX3_VESMC</name>
<dbReference type="Proteomes" id="UP001607303">
    <property type="component" value="Unassembled WGS sequence"/>
</dbReference>
<reference evidence="2 3" key="1">
    <citation type="journal article" date="2024" name="Ann. Entomol. Soc. Am.">
        <title>Genomic analyses of the southern and eastern yellowjacket wasps (Hymenoptera: Vespidae) reveal evolutionary signatures of social life.</title>
        <authorList>
            <person name="Catto M.A."/>
            <person name="Caine P.B."/>
            <person name="Orr S.E."/>
            <person name="Hunt B.G."/>
            <person name="Goodisman M.A.D."/>
        </authorList>
    </citation>
    <scope>NUCLEOTIDE SEQUENCE [LARGE SCALE GENOMIC DNA]</scope>
    <source>
        <strain evidence="2">232</strain>
        <tissue evidence="2">Head and thorax</tissue>
    </source>
</reference>
<sequence>MEVRHKFLLDAWLTCRRSTLHVATAAPAPAAPAAPAAAATTTPPPGTEQRERSNRSASTAPPPLSVRYHLFLPFRSQATRCTSPCD</sequence>
<evidence type="ECO:0000313" key="3">
    <source>
        <dbReference type="Proteomes" id="UP001607303"/>
    </source>
</evidence>
<evidence type="ECO:0000256" key="1">
    <source>
        <dbReference type="SAM" id="MobiDB-lite"/>
    </source>
</evidence>
<organism evidence="2 3">
    <name type="scientific">Vespula maculifrons</name>
    <name type="common">Eastern yellow jacket</name>
    <name type="synonym">Wasp</name>
    <dbReference type="NCBI Taxonomy" id="7453"/>
    <lineage>
        <taxon>Eukaryota</taxon>
        <taxon>Metazoa</taxon>
        <taxon>Ecdysozoa</taxon>
        <taxon>Arthropoda</taxon>
        <taxon>Hexapoda</taxon>
        <taxon>Insecta</taxon>
        <taxon>Pterygota</taxon>
        <taxon>Neoptera</taxon>
        <taxon>Endopterygota</taxon>
        <taxon>Hymenoptera</taxon>
        <taxon>Apocrita</taxon>
        <taxon>Aculeata</taxon>
        <taxon>Vespoidea</taxon>
        <taxon>Vespidae</taxon>
        <taxon>Vespinae</taxon>
        <taxon>Vespula</taxon>
    </lineage>
</organism>
<dbReference type="AlphaFoldDB" id="A0ABD2BUX3"/>